<reference evidence="1 2" key="1">
    <citation type="submission" date="2013-08" db="EMBL/GenBank/DDBJ databases">
        <title>Lactobacillus wasatchii sp. WDC04, a late gas producing bacteria isolated from aged chedder cheese.</title>
        <authorList>
            <person name="Oberg C.J."/>
            <person name="Culumber M."/>
            <person name="McMahon D.J."/>
            <person name="Broadbent J.R."/>
            <person name="Oberg T.S."/>
            <person name="Ortaki F."/>
        </authorList>
    </citation>
    <scope>NUCLEOTIDE SEQUENCE [LARGE SCALE GENOMIC DNA]</scope>
    <source>
        <strain evidence="1 2">WDC04</strain>
    </source>
</reference>
<dbReference type="Proteomes" id="UP000032279">
    <property type="component" value="Unassembled WGS sequence"/>
</dbReference>
<dbReference type="EMBL" id="AWTT01000049">
    <property type="protein sequence ID" value="KIS02766.1"/>
    <property type="molecule type" value="Genomic_DNA"/>
</dbReference>
<gene>
    <name evidence="1" type="ORF">WDC_1656</name>
</gene>
<evidence type="ECO:0000313" key="1">
    <source>
        <dbReference type="EMBL" id="KIS02766.1"/>
    </source>
</evidence>
<dbReference type="AlphaFoldDB" id="A0A0D1A7Q0"/>
<evidence type="ECO:0000313" key="2">
    <source>
        <dbReference type="Proteomes" id="UP000032279"/>
    </source>
</evidence>
<keyword evidence="2" id="KW-1185">Reference proteome</keyword>
<comment type="caution">
    <text evidence="1">The sequence shown here is derived from an EMBL/GenBank/DDBJ whole genome shotgun (WGS) entry which is preliminary data.</text>
</comment>
<dbReference type="STRING" id="1335616.WDC_1656"/>
<protein>
    <recommendedName>
        <fullName evidence="3">AP2/ERF domain-containing protein</fullName>
    </recommendedName>
</protein>
<accession>A0A0D1A7Q0</accession>
<organism evidence="1 2">
    <name type="scientific">Paucilactobacillus wasatchensis</name>
    <dbReference type="NCBI Taxonomy" id="1335616"/>
    <lineage>
        <taxon>Bacteria</taxon>
        <taxon>Bacillati</taxon>
        <taxon>Bacillota</taxon>
        <taxon>Bacilli</taxon>
        <taxon>Lactobacillales</taxon>
        <taxon>Lactobacillaceae</taxon>
        <taxon>Paucilactobacillus</taxon>
    </lineage>
</organism>
<dbReference type="PATRIC" id="fig|1335616.4.peg.1662"/>
<name>A0A0D1A7Q0_9LACO</name>
<evidence type="ECO:0008006" key="3">
    <source>
        <dbReference type="Google" id="ProtNLM"/>
    </source>
</evidence>
<proteinExistence type="predicted"/>
<sequence>MRTGGTKSCGCYRAELSAQAVCNNKKFSANIGNTENLKCSGGIFKSSVVRGKKNHSGVIGVSYDKKEDMWFALLMVKGHYVLLKSFKDFDEAVAARKNAERRYLYQNTNDEVSI</sequence>